<protein>
    <submittedName>
        <fullName evidence="1">Uncharacterized protein</fullName>
    </submittedName>
</protein>
<accession>A0ABQ7GHB2</accession>
<evidence type="ECO:0000313" key="2">
    <source>
        <dbReference type="Proteomes" id="UP000815325"/>
    </source>
</evidence>
<dbReference type="Proteomes" id="UP000815325">
    <property type="component" value="Unassembled WGS sequence"/>
</dbReference>
<evidence type="ECO:0000313" key="1">
    <source>
        <dbReference type="EMBL" id="KAF5833984.1"/>
    </source>
</evidence>
<proteinExistence type="predicted"/>
<name>A0ABQ7GHB2_DUNSA</name>
<sequence length="105" mass="11828">MLNALCHRCPIGRRVLPAFQIGLTRTFSVRATGKLQPTKLMRIWRAKSAVAGKNNNDKQDAGRLEEPQYQREMLLAKAFYTTSSMSGVFLLPYLVRGKKSICPSK</sequence>
<keyword evidence="2" id="KW-1185">Reference proteome</keyword>
<dbReference type="EMBL" id="MU069781">
    <property type="protein sequence ID" value="KAF5833984.1"/>
    <property type="molecule type" value="Genomic_DNA"/>
</dbReference>
<reference evidence="1" key="1">
    <citation type="submission" date="2017-08" db="EMBL/GenBank/DDBJ databases">
        <authorList>
            <person name="Polle J.E."/>
            <person name="Barry K."/>
            <person name="Cushman J."/>
            <person name="Schmutz J."/>
            <person name="Tran D."/>
            <person name="Hathwaick L.T."/>
            <person name="Yim W.C."/>
            <person name="Jenkins J."/>
            <person name="Mckie-Krisberg Z.M."/>
            <person name="Prochnik S."/>
            <person name="Lindquist E."/>
            <person name="Dockter R.B."/>
            <person name="Adam C."/>
            <person name="Molina H."/>
            <person name="Bunkerborg J."/>
            <person name="Jin E."/>
            <person name="Buchheim M."/>
            <person name="Magnuson J."/>
        </authorList>
    </citation>
    <scope>NUCLEOTIDE SEQUENCE</scope>
    <source>
        <strain evidence="1">CCAP 19/18</strain>
    </source>
</reference>
<gene>
    <name evidence="1" type="ORF">DUNSADRAFT_9510</name>
</gene>
<comment type="caution">
    <text evidence="1">The sequence shown here is derived from an EMBL/GenBank/DDBJ whole genome shotgun (WGS) entry which is preliminary data.</text>
</comment>
<organism evidence="1 2">
    <name type="scientific">Dunaliella salina</name>
    <name type="common">Green alga</name>
    <name type="synonym">Protococcus salinus</name>
    <dbReference type="NCBI Taxonomy" id="3046"/>
    <lineage>
        <taxon>Eukaryota</taxon>
        <taxon>Viridiplantae</taxon>
        <taxon>Chlorophyta</taxon>
        <taxon>core chlorophytes</taxon>
        <taxon>Chlorophyceae</taxon>
        <taxon>CS clade</taxon>
        <taxon>Chlamydomonadales</taxon>
        <taxon>Dunaliellaceae</taxon>
        <taxon>Dunaliella</taxon>
    </lineage>
</organism>